<name>A0A1X1WP10_MYCIR</name>
<dbReference type="AlphaFoldDB" id="A0A1X1WP10"/>
<dbReference type="RefSeq" id="WP_085174878.1">
    <property type="nucleotide sequence ID" value="NZ_LQPC01000029.1"/>
</dbReference>
<evidence type="ECO:0000313" key="2">
    <source>
        <dbReference type="EMBL" id="ORV88345.1"/>
    </source>
</evidence>
<proteinExistence type="predicted"/>
<gene>
    <name evidence="2" type="ORF">AWC12_14165</name>
</gene>
<dbReference type="InterPro" id="IPR050483">
    <property type="entry name" value="CoA-transferase_III_domain"/>
</dbReference>
<dbReference type="Gene3D" id="3.40.50.10540">
    <property type="entry name" value="Crotonobetainyl-coa:carnitine coa-transferase, domain 1"/>
    <property type="match status" value="1"/>
</dbReference>
<dbReference type="InterPro" id="IPR044855">
    <property type="entry name" value="CoA-Trfase_III_dom3_sf"/>
</dbReference>
<dbReference type="Gene3D" id="3.30.1540.10">
    <property type="entry name" value="formyl-coa transferase, domain 3"/>
    <property type="match status" value="1"/>
</dbReference>
<organism evidence="2 3">
    <name type="scientific">Mycolicibacterium iranicum</name>
    <name type="common">Mycobacterium iranicum</name>
    <dbReference type="NCBI Taxonomy" id="912594"/>
    <lineage>
        <taxon>Bacteria</taxon>
        <taxon>Bacillati</taxon>
        <taxon>Actinomycetota</taxon>
        <taxon>Actinomycetes</taxon>
        <taxon>Mycobacteriales</taxon>
        <taxon>Mycobacteriaceae</taxon>
        <taxon>Mycolicibacterium</taxon>
    </lineage>
</organism>
<reference evidence="2 3" key="1">
    <citation type="submission" date="2016-01" db="EMBL/GenBank/DDBJ databases">
        <title>The new phylogeny of the genus Mycobacterium.</title>
        <authorList>
            <person name="Tarcisio F."/>
            <person name="Conor M."/>
            <person name="Antonella G."/>
            <person name="Elisabetta G."/>
            <person name="Giulia F.S."/>
            <person name="Sara T."/>
            <person name="Anna F."/>
            <person name="Clotilde B."/>
            <person name="Roberto B."/>
            <person name="Veronica D.S."/>
            <person name="Fabio R."/>
            <person name="Monica P."/>
            <person name="Olivier J."/>
            <person name="Enrico T."/>
            <person name="Nicola S."/>
        </authorList>
    </citation>
    <scope>NUCLEOTIDE SEQUENCE [LARGE SCALE GENOMIC DNA]</scope>
    <source>
        <strain evidence="2 3">DSM 45541</strain>
    </source>
</reference>
<evidence type="ECO:0000256" key="1">
    <source>
        <dbReference type="ARBA" id="ARBA00022679"/>
    </source>
</evidence>
<dbReference type="InterPro" id="IPR003673">
    <property type="entry name" value="CoA-Trfase_fam_III"/>
</dbReference>
<sequence length="403" mass="43609">MGSGSIGGLAAVLEGIRVLDYGRFIAAPWCAALLADMGADVIRVEKREGGEDRWVQSVADSGEGGTFLQCNRNKRSLTLDTTIEEGREITRKLVAGADVVVANMPAAGMRASGLDYDTLRAIKPDIILASATAYGEGGPYSDRIGFDGAGQVMSGAVYRQGLPDTPIRTVVPYADFGTALTLTIGVMMALYHRDRTGVGQHVEGALLPTALMLSNAFLIERALLGTDKPRMVNQGTSVAPCDLYRTSDGGWVLLQIAGPPMFKRWCRLVGRPELFDDPRFADDDLRWEHGAELNDIMAQWCADKTKAEVLALLEDAKLPAAPLHSTQDVLDDPHVEAMGYLQRMPFPGTARDVPIIETPFRLSETPGAIRRRAPLLGEHTEEILGEIGYSADQVTSLRSRSVV</sequence>
<dbReference type="EMBL" id="LQPC01000029">
    <property type="protein sequence ID" value="ORV88345.1"/>
    <property type="molecule type" value="Genomic_DNA"/>
</dbReference>
<dbReference type="Pfam" id="PF02515">
    <property type="entry name" value="CoA_transf_3"/>
    <property type="match status" value="1"/>
</dbReference>
<dbReference type="PANTHER" id="PTHR48207:SF3">
    <property type="entry name" value="SUCCINATE--HYDROXYMETHYLGLUTARATE COA-TRANSFERASE"/>
    <property type="match status" value="1"/>
</dbReference>
<dbReference type="GO" id="GO:0008410">
    <property type="term" value="F:CoA-transferase activity"/>
    <property type="evidence" value="ECO:0007669"/>
    <property type="project" value="TreeGrafter"/>
</dbReference>
<dbReference type="SUPFAM" id="SSF89796">
    <property type="entry name" value="CoA-transferase family III (CaiB/BaiF)"/>
    <property type="match status" value="1"/>
</dbReference>
<dbReference type="Proteomes" id="UP000193622">
    <property type="component" value="Unassembled WGS sequence"/>
</dbReference>
<accession>A0A1X1WP10</accession>
<dbReference type="InterPro" id="IPR023606">
    <property type="entry name" value="CoA-Trfase_III_dom_1_sf"/>
</dbReference>
<evidence type="ECO:0000313" key="3">
    <source>
        <dbReference type="Proteomes" id="UP000193622"/>
    </source>
</evidence>
<protein>
    <submittedName>
        <fullName evidence="2">Formyl-CoA transferase</fullName>
    </submittedName>
</protein>
<keyword evidence="1 2" id="KW-0808">Transferase</keyword>
<comment type="caution">
    <text evidence="2">The sequence shown here is derived from an EMBL/GenBank/DDBJ whole genome shotgun (WGS) entry which is preliminary data.</text>
</comment>
<dbReference type="PANTHER" id="PTHR48207">
    <property type="entry name" value="SUCCINATE--HYDROXYMETHYLGLUTARATE COA-TRANSFERASE"/>
    <property type="match status" value="1"/>
</dbReference>